<feature type="transmembrane region" description="Helical" evidence="2">
    <location>
        <begin position="27"/>
        <end position="44"/>
    </location>
</feature>
<dbReference type="RefSeq" id="WP_251259940.1">
    <property type="nucleotide sequence ID" value="NZ_JAMQGP010000001.1"/>
</dbReference>
<proteinExistence type="predicted"/>
<keyword evidence="2" id="KW-0812">Transmembrane</keyword>
<keyword evidence="4" id="KW-1185">Reference proteome</keyword>
<keyword evidence="2" id="KW-0472">Membrane</keyword>
<accession>A0AA42B6B7</accession>
<evidence type="ECO:0000256" key="2">
    <source>
        <dbReference type="SAM" id="Phobius"/>
    </source>
</evidence>
<protein>
    <submittedName>
        <fullName evidence="3">Uncharacterized protein</fullName>
    </submittedName>
</protein>
<evidence type="ECO:0000256" key="1">
    <source>
        <dbReference type="SAM" id="Coils"/>
    </source>
</evidence>
<evidence type="ECO:0000313" key="3">
    <source>
        <dbReference type="EMBL" id="MCM2678577.1"/>
    </source>
</evidence>
<keyword evidence="1" id="KW-0175">Coiled coil</keyword>
<feature type="coiled-coil region" evidence="1">
    <location>
        <begin position="46"/>
        <end position="76"/>
    </location>
</feature>
<name>A0AA42B6B7_9GAMM</name>
<organism evidence="3 4">
    <name type="scientific">Echinimonas agarilytica</name>
    <dbReference type="NCBI Taxonomy" id="1215918"/>
    <lineage>
        <taxon>Bacteria</taxon>
        <taxon>Pseudomonadati</taxon>
        <taxon>Pseudomonadota</taxon>
        <taxon>Gammaproteobacteria</taxon>
        <taxon>Alteromonadales</taxon>
        <taxon>Echinimonadaceae</taxon>
        <taxon>Echinimonas</taxon>
    </lineage>
</organism>
<dbReference type="EMBL" id="JAMQGP010000001">
    <property type="protein sequence ID" value="MCM2678577.1"/>
    <property type="molecule type" value="Genomic_DNA"/>
</dbReference>
<dbReference type="AlphaFoldDB" id="A0AA42B6B7"/>
<sequence length="198" mass="22945">MKTRIQLLSTDLRPPRKLLDFQMAKRIWLFCVLLMVVLFGVYDWQQLDLEEQLKKLKQVESQLNAQHEQLARAQAEVRVSPDLKAMYADVELEAELKRKLMERVQEGAASVRFPYSSFLTDISVVNEPKIWLDNIVISRDNILLSGLASEADIIPEWLTLVGQQGYLLGRPFNKVTISEEPPYHRFELHAEPKLGDRK</sequence>
<gene>
    <name evidence="3" type="ORF">NAF29_02685</name>
</gene>
<dbReference type="Proteomes" id="UP001165393">
    <property type="component" value="Unassembled WGS sequence"/>
</dbReference>
<evidence type="ECO:0000313" key="4">
    <source>
        <dbReference type="Proteomes" id="UP001165393"/>
    </source>
</evidence>
<comment type="caution">
    <text evidence="3">The sequence shown here is derived from an EMBL/GenBank/DDBJ whole genome shotgun (WGS) entry which is preliminary data.</text>
</comment>
<keyword evidence="2" id="KW-1133">Transmembrane helix</keyword>
<reference evidence="3 4" key="1">
    <citation type="journal article" date="2013" name="Antonie Van Leeuwenhoek">
        <title>Echinimonas agarilytica gen. nov., sp. nov., a new gammaproteobacterium isolated from the sea urchin Strongylocentrotus intermedius.</title>
        <authorList>
            <person name="Nedashkovskaya O.I."/>
            <person name="Stenkova A.M."/>
            <person name="Zhukova N.V."/>
            <person name="Van Trappen S."/>
            <person name="Lee J.S."/>
            <person name="Kim S.B."/>
        </authorList>
    </citation>
    <scope>NUCLEOTIDE SEQUENCE [LARGE SCALE GENOMIC DNA]</scope>
    <source>
        <strain evidence="3 4">KMM 6351</strain>
    </source>
</reference>